<keyword evidence="2" id="KW-1185">Reference proteome</keyword>
<dbReference type="EMBL" id="CP081201">
    <property type="protein sequence ID" value="UXZ95428.1"/>
    <property type="molecule type" value="Genomic_DNA"/>
</dbReference>
<evidence type="ECO:0000313" key="2">
    <source>
        <dbReference type="Proteomes" id="UP001063228"/>
    </source>
</evidence>
<dbReference type="RefSeq" id="WP_263268421.1">
    <property type="nucleotide sequence ID" value="NZ_CP081201.1"/>
</dbReference>
<proteinExistence type="predicted"/>
<reference evidence="1" key="1">
    <citation type="submission" date="2021-08" db="EMBL/GenBank/DDBJ databases">
        <title>Complete genome sequence of Pseudomonas phytophila.</title>
        <authorList>
            <person name="Weir B.S."/>
            <person name="Templeton M.D."/>
            <person name="Arshed S."/>
            <person name="Andersen M.T."/>
            <person name="Jayaraman J."/>
        </authorList>
    </citation>
    <scope>NUCLEOTIDE SEQUENCE</scope>
    <source>
        <strain evidence="1">ICMP 23753</strain>
    </source>
</reference>
<accession>A0ABY6FC19</accession>
<name>A0ABY6FC19_9PSED</name>
<evidence type="ECO:0000313" key="1">
    <source>
        <dbReference type="EMBL" id="UXZ95428.1"/>
    </source>
</evidence>
<sequence length="67" mass="7666">MNQDKFHCLGIRHGYEQLVVTTNRLAGYYNSLTDQTITQDIWIIMPKDTEEEKPGAAVLLADKPLEM</sequence>
<gene>
    <name evidence="1" type="ORF">K3169_24360</name>
</gene>
<dbReference type="Proteomes" id="UP001063228">
    <property type="component" value="Chromosome"/>
</dbReference>
<protein>
    <submittedName>
        <fullName evidence="1">Uncharacterized protein</fullName>
    </submittedName>
</protein>
<organism evidence="1 2">
    <name type="scientific">Pseudomonas phytophila</name>
    <dbReference type="NCBI Taxonomy" id="2867264"/>
    <lineage>
        <taxon>Bacteria</taxon>
        <taxon>Pseudomonadati</taxon>
        <taxon>Pseudomonadota</taxon>
        <taxon>Gammaproteobacteria</taxon>
        <taxon>Pseudomonadales</taxon>
        <taxon>Pseudomonadaceae</taxon>
        <taxon>Pseudomonas</taxon>
    </lineage>
</organism>